<name>A0ABZ2K3D8_9BACT</name>
<proteinExistence type="predicted"/>
<keyword evidence="2" id="KW-1185">Reference proteome</keyword>
<evidence type="ECO:0000313" key="2">
    <source>
        <dbReference type="Proteomes" id="UP001379533"/>
    </source>
</evidence>
<sequence length="80" mass="9289">MIWELGRAQGWVEARSYDILCVLETRGIPIPPEVRQRVLECKELRRLEIWLKRAVTANSAADVVDRWTDLTDSLRALLAR</sequence>
<dbReference type="EMBL" id="CP089982">
    <property type="protein sequence ID" value="WXA91299.1"/>
    <property type="molecule type" value="Genomic_DNA"/>
</dbReference>
<gene>
    <name evidence="1" type="ORF">LZC95_33190</name>
</gene>
<accession>A0ABZ2K3D8</accession>
<evidence type="ECO:0000313" key="1">
    <source>
        <dbReference type="EMBL" id="WXA91299.1"/>
    </source>
</evidence>
<protein>
    <submittedName>
        <fullName evidence="1">Uncharacterized protein</fullName>
    </submittedName>
</protein>
<reference evidence="1 2" key="1">
    <citation type="submission" date="2021-12" db="EMBL/GenBank/DDBJ databases">
        <title>Discovery of the Pendulisporaceae a myxobacterial family with distinct sporulation behavior and unique specialized metabolism.</title>
        <authorList>
            <person name="Garcia R."/>
            <person name="Popoff A."/>
            <person name="Bader C.D."/>
            <person name="Loehr J."/>
            <person name="Walesch S."/>
            <person name="Walt C."/>
            <person name="Boldt J."/>
            <person name="Bunk B."/>
            <person name="Haeckl F.J.F.P.J."/>
            <person name="Gunesch A.P."/>
            <person name="Birkelbach J."/>
            <person name="Nuebel U."/>
            <person name="Pietschmann T."/>
            <person name="Bach T."/>
            <person name="Mueller R."/>
        </authorList>
    </citation>
    <scope>NUCLEOTIDE SEQUENCE [LARGE SCALE GENOMIC DNA]</scope>
    <source>
        <strain evidence="1 2">MSr12523</strain>
    </source>
</reference>
<dbReference type="RefSeq" id="WP_394841918.1">
    <property type="nucleotide sequence ID" value="NZ_CP089982.1"/>
</dbReference>
<organism evidence="1 2">
    <name type="scientific">Pendulispora brunnea</name>
    <dbReference type="NCBI Taxonomy" id="2905690"/>
    <lineage>
        <taxon>Bacteria</taxon>
        <taxon>Pseudomonadati</taxon>
        <taxon>Myxococcota</taxon>
        <taxon>Myxococcia</taxon>
        <taxon>Myxococcales</taxon>
        <taxon>Sorangiineae</taxon>
        <taxon>Pendulisporaceae</taxon>
        <taxon>Pendulispora</taxon>
    </lineage>
</organism>
<dbReference type="Proteomes" id="UP001379533">
    <property type="component" value="Chromosome"/>
</dbReference>